<dbReference type="Proteomes" id="UP000746649">
    <property type="component" value="Unassembled WGS sequence"/>
</dbReference>
<accession>A0ABS0ZUI8</accession>
<sequence length="846" mass="93989">MSYKRKKDLTEQIDVLYAKKYLRHCIRYLLPFTITSGYLVSGTAFADDYFFDPALLETAKSGQRPVDLSLFSHKNAQQPGEYSVDIYINNKKMMQRTLPFVIANNHQLQPQFTVGQLRELGFKVDENPVFANADDGTRIPDLAKAVPGSVAIFDFNHSKLKLSVPQIALYRDARGYVDPSRWDNGVPVVFTNYSFTGSRSRYDNNEQSERQYMNLQSGANFGEWRLRNYSTWTHNEDDARWDSINSWLQRDIKSLRSQLVIGESSTDGAIFPGYQFTGARLYSDDNMLPNSQKGFAPTIRGIANSSAIVTVRQNGYTIYQSNVPAGAFEINDLYPSSFGGDLDVSIEEADGTVRHFVQPFSSLPVMQRLGHLKYSLTAGRFRAAQSAESKEPQFIESTGIYGLSNALTVYGGMLTAENYRSQTVGVGGTLGEFGAVSVDIGRAETQFDDGNTFEGYTWRTQYIKDLPETDTNLSLGYYRYTSDGYFTFSDANAKNINNSYRQKSEAQFSISQTLLNSINFYVSGSQRTYWNDSQKDNNFSAGLNGSLYGVSYNLNGQFTDSTDRESERSVSLSISVPLDRWLSHAQATWRITEDKNKATQHEVGINGSLLDDHRLSYSLKQRQSENNDNTSSSFSANYRSAYGTVSSSYDYSPDNRQLSYGLSGGVVAHSHGVTLSQPLGNAFALIDANGAANIRIKNYPGIATDYFGNAVIPFLTPYQENRITLDTTTMPDDVDVTETAKIVVPGQGAAVSAYFSAQTGRRVLLTVTDAQNTPLPFGAMANNQSAGTQSIVDEGGVLYLTGVNELPQTWTIRWGKEASQQCQFTYSLSDNRQSASSVLKDTTVCR</sequence>
<evidence type="ECO:0000259" key="12">
    <source>
        <dbReference type="Pfam" id="PF13954"/>
    </source>
</evidence>
<dbReference type="InterPro" id="IPR018030">
    <property type="entry name" value="Fimbrial_membr_usher_CS"/>
</dbReference>
<dbReference type="InterPro" id="IPR025949">
    <property type="entry name" value="PapC-like_C"/>
</dbReference>
<dbReference type="PANTHER" id="PTHR30451:SF21">
    <property type="entry name" value="FIMBRIAL USHER DOMAIN-CONTAINING PROTEIN YDET-RELATED"/>
    <property type="match status" value="1"/>
</dbReference>
<dbReference type="InterPro" id="IPR025885">
    <property type="entry name" value="PapC_N"/>
</dbReference>
<dbReference type="InterPro" id="IPR042186">
    <property type="entry name" value="FimD_plug_dom"/>
</dbReference>
<evidence type="ECO:0000256" key="3">
    <source>
        <dbReference type="ARBA" id="ARBA00022448"/>
    </source>
</evidence>
<protein>
    <submittedName>
        <fullName evidence="13">Fimbrial biogenesis outer membrane usher protein</fullName>
    </submittedName>
</protein>
<keyword evidence="4" id="KW-1134">Transmembrane beta strand</keyword>
<dbReference type="SUPFAM" id="SSF141729">
    <property type="entry name" value="FimD N-terminal domain-like"/>
    <property type="match status" value="1"/>
</dbReference>
<evidence type="ECO:0000313" key="13">
    <source>
        <dbReference type="EMBL" id="MBJ8382468.1"/>
    </source>
</evidence>
<dbReference type="InterPro" id="IPR043142">
    <property type="entry name" value="PapC-like_C_sf"/>
</dbReference>
<keyword evidence="14" id="KW-1185">Reference proteome</keyword>
<comment type="caution">
    <text evidence="13">The sequence shown here is derived from an EMBL/GenBank/DDBJ whole genome shotgun (WGS) entry which is preliminary data.</text>
</comment>
<dbReference type="Gene3D" id="2.60.40.3110">
    <property type="match status" value="1"/>
</dbReference>
<keyword evidence="6 10" id="KW-0812">Transmembrane</keyword>
<reference evidence="13 14" key="1">
    <citation type="submission" date="2020-11" db="EMBL/GenBank/DDBJ databases">
        <title>Enhanced detection system for hospital associated transmission using whole genome sequencing surveillance.</title>
        <authorList>
            <person name="Harrison L.H."/>
            <person name="Van Tyne D."/>
            <person name="Marsh J.W."/>
            <person name="Griffith M.P."/>
            <person name="Snyder D.J."/>
            <person name="Cooper V.S."/>
            <person name="Mustapha M."/>
        </authorList>
    </citation>
    <scope>NUCLEOTIDE SEQUENCE [LARGE SCALE GENOMIC DNA]</scope>
    <source>
        <strain evidence="13 14">CB00117</strain>
    </source>
</reference>
<keyword evidence="8 10" id="KW-0472">Membrane</keyword>
<evidence type="ECO:0000259" key="11">
    <source>
        <dbReference type="Pfam" id="PF13953"/>
    </source>
</evidence>
<dbReference type="InterPro" id="IPR000015">
    <property type="entry name" value="Fimb_usher"/>
</dbReference>
<dbReference type="EMBL" id="JADWND010000007">
    <property type="protein sequence ID" value="MBJ8382468.1"/>
    <property type="molecule type" value="Genomic_DNA"/>
</dbReference>
<evidence type="ECO:0000313" key="14">
    <source>
        <dbReference type="Proteomes" id="UP000746649"/>
    </source>
</evidence>
<comment type="similarity">
    <text evidence="2 10">Belongs to the fimbrial export usher family.</text>
</comment>
<evidence type="ECO:0000256" key="9">
    <source>
        <dbReference type="ARBA" id="ARBA00023237"/>
    </source>
</evidence>
<dbReference type="RefSeq" id="WP_200035654.1">
    <property type="nucleotide sequence ID" value="NZ_JADWND010000007.1"/>
</dbReference>
<dbReference type="PANTHER" id="PTHR30451">
    <property type="entry name" value="OUTER MEMBRANE USHER PROTEIN"/>
    <property type="match status" value="1"/>
</dbReference>
<dbReference type="PROSITE" id="PS01151">
    <property type="entry name" value="FIMBRIAL_USHER"/>
    <property type="match status" value="1"/>
</dbReference>
<evidence type="ECO:0000256" key="5">
    <source>
        <dbReference type="ARBA" id="ARBA00022558"/>
    </source>
</evidence>
<evidence type="ECO:0000256" key="7">
    <source>
        <dbReference type="ARBA" id="ARBA00022729"/>
    </source>
</evidence>
<gene>
    <name evidence="13" type="ORF">I6M88_16020</name>
</gene>
<dbReference type="Gene3D" id="2.60.40.2610">
    <property type="entry name" value="Outer membrane usher protein FimD, plug domain"/>
    <property type="match status" value="1"/>
</dbReference>
<keyword evidence="3 10" id="KW-0813">Transport</keyword>
<evidence type="ECO:0000256" key="10">
    <source>
        <dbReference type="RuleBase" id="RU003884"/>
    </source>
</evidence>
<keyword evidence="5 10" id="KW-1029">Fimbrium biogenesis</keyword>
<evidence type="ECO:0000256" key="8">
    <source>
        <dbReference type="ARBA" id="ARBA00023136"/>
    </source>
</evidence>
<feature type="domain" description="PapC-like C-terminal" evidence="11">
    <location>
        <begin position="764"/>
        <end position="829"/>
    </location>
</feature>
<name>A0ABS0ZUI8_9ENTR</name>
<organism evidence="13 14">
    <name type="scientific">Citrobacter sedlakii</name>
    <dbReference type="NCBI Taxonomy" id="67826"/>
    <lineage>
        <taxon>Bacteria</taxon>
        <taxon>Pseudomonadati</taxon>
        <taxon>Pseudomonadota</taxon>
        <taxon>Gammaproteobacteria</taxon>
        <taxon>Enterobacterales</taxon>
        <taxon>Enterobacteriaceae</taxon>
        <taxon>Citrobacter</taxon>
        <taxon>Citrobacter freundii complex</taxon>
    </lineage>
</organism>
<evidence type="ECO:0000256" key="2">
    <source>
        <dbReference type="ARBA" id="ARBA00008064"/>
    </source>
</evidence>
<comment type="subcellular location">
    <subcellularLocation>
        <location evidence="1 10">Cell outer membrane</location>
        <topology evidence="1 10">Multi-pass membrane protein</topology>
    </subcellularLocation>
</comment>
<dbReference type="InterPro" id="IPR037224">
    <property type="entry name" value="PapC_N_sf"/>
</dbReference>
<keyword evidence="7" id="KW-0732">Signal</keyword>
<dbReference type="Pfam" id="PF00577">
    <property type="entry name" value="Usher"/>
    <property type="match status" value="1"/>
</dbReference>
<dbReference type="Gene3D" id="3.10.20.410">
    <property type="match status" value="1"/>
</dbReference>
<keyword evidence="9 10" id="KW-0998">Cell outer membrane</keyword>
<dbReference type="Pfam" id="PF13953">
    <property type="entry name" value="PapC_C"/>
    <property type="match status" value="1"/>
</dbReference>
<dbReference type="Pfam" id="PF13954">
    <property type="entry name" value="PapC_N"/>
    <property type="match status" value="1"/>
</dbReference>
<feature type="domain" description="PapC N-terminal" evidence="12">
    <location>
        <begin position="51"/>
        <end position="196"/>
    </location>
</feature>
<evidence type="ECO:0000256" key="4">
    <source>
        <dbReference type="ARBA" id="ARBA00022452"/>
    </source>
</evidence>
<evidence type="ECO:0000256" key="1">
    <source>
        <dbReference type="ARBA" id="ARBA00004571"/>
    </source>
</evidence>
<dbReference type="Gene3D" id="2.60.40.2070">
    <property type="match status" value="1"/>
</dbReference>
<evidence type="ECO:0000256" key="6">
    <source>
        <dbReference type="ARBA" id="ARBA00022692"/>
    </source>
</evidence>
<proteinExistence type="inferred from homology"/>